<comment type="similarity">
    <text evidence="2">Belongs to the binding-protein-dependent transport system permease family. FecCD subfamily.</text>
</comment>
<dbReference type="InterPro" id="IPR000522">
    <property type="entry name" value="ABC_transptr_permease_BtuC"/>
</dbReference>
<evidence type="ECO:0000313" key="10">
    <source>
        <dbReference type="EMBL" id="MBP2387332.1"/>
    </source>
</evidence>
<feature type="transmembrane region" description="Helical" evidence="9">
    <location>
        <begin position="43"/>
        <end position="63"/>
    </location>
</feature>
<dbReference type="Proteomes" id="UP001296993">
    <property type="component" value="Unassembled WGS sequence"/>
</dbReference>
<keyword evidence="11" id="KW-1185">Reference proteome</keyword>
<feature type="transmembrane region" description="Helical" evidence="9">
    <location>
        <begin position="182"/>
        <end position="204"/>
    </location>
</feature>
<dbReference type="RefSeq" id="WP_209999528.1">
    <property type="nucleotide sequence ID" value="NZ_BAAAJY010000009.1"/>
</dbReference>
<evidence type="ECO:0000256" key="8">
    <source>
        <dbReference type="SAM" id="MobiDB-lite"/>
    </source>
</evidence>
<protein>
    <submittedName>
        <fullName evidence="10">Iron complex transport system permease protein</fullName>
    </submittedName>
</protein>
<keyword evidence="7 9" id="KW-0472">Membrane</keyword>
<evidence type="ECO:0000256" key="6">
    <source>
        <dbReference type="ARBA" id="ARBA00022989"/>
    </source>
</evidence>
<feature type="transmembrane region" description="Helical" evidence="9">
    <location>
        <begin position="150"/>
        <end position="170"/>
    </location>
</feature>
<comment type="caution">
    <text evidence="10">The sequence shown here is derived from an EMBL/GenBank/DDBJ whole genome shotgun (WGS) entry which is preliminary data.</text>
</comment>
<comment type="subcellular location">
    <subcellularLocation>
        <location evidence="1">Cell membrane</location>
        <topology evidence="1">Multi-pass membrane protein</topology>
    </subcellularLocation>
</comment>
<gene>
    <name evidence="10" type="ORF">JOF47_002843</name>
</gene>
<feature type="transmembrane region" description="Helical" evidence="9">
    <location>
        <begin position="270"/>
        <end position="297"/>
    </location>
</feature>
<dbReference type="Gene3D" id="1.10.3470.10">
    <property type="entry name" value="ABC transporter involved in vitamin B12 uptake, BtuC"/>
    <property type="match status" value="1"/>
</dbReference>
<evidence type="ECO:0000256" key="7">
    <source>
        <dbReference type="ARBA" id="ARBA00023136"/>
    </source>
</evidence>
<proteinExistence type="inferred from homology"/>
<evidence type="ECO:0000313" key="11">
    <source>
        <dbReference type="Proteomes" id="UP001296993"/>
    </source>
</evidence>
<keyword evidence="6 9" id="KW-1133">Transmembrane helix</keyword>
<keyword evidence="3" id="KW-0813">Transport</keyword>
<evidence type="ECO:0000256" key="2">
    <source>
        <dbReference type="ARBA" id="ARBA00007935"/>
    </source>
</evidence>
<feature type="transmembrane region" description="Helical" evidence="9">
    <location>
        <begin position="95"/>
        <end position="112"/>
    </location>
</feature>
<sequence>MRQNPQTAATAPRDQVPAPVASPGPVPADAHAVRRRALHPAGLVLVLLAALLAAVFLSLLVGARPIAPHTVWEALTNFDAANGDHAVVHSRVPRTVAGLLIGAALGLAGAGMQGIARNPLADPGILGVNAGAALAVVLGIHFFAVGTLQGYILFAFAGAAAAAVLVYLVASLGREGATPMKLALAGAAMAAGMGSLTSAVLMLGPEALDRFRFWQVGTLGAREVPEMLSVLPFLALGAVLVLFGARLFNALSLGDDSARGLGFQVGRGRAVSAAGVVLLCGAATALAGPIGFVGLIVPHAVRALIGSDYRWLLPLSMLAGPVLLLCADVLGRVIAPPAEVQVGVMTAVIGAPIFLWLLRRGRKVSL</sequence>
<organism evidence="10 11">
    <name type="scientific">Paeniglutamicibacter kerguelensis</name>
    <dbReference type="NCBI Taxonomy" id="254788"/>
    <lineage>
        <taxon>Bacteria</taxon>
        <taxon>Bacillati</taxon>
        <taxon>Actinomycetota</taxon>
        <taxon>Actinomycetes</taxon>
        <taxon>Micrococcales</taxon>
        <taxon>Micrococcaceae</taxon>
        <taxon>Paeniglutamicibacter</taxon>
    </lineage>
</organism>
<dbReference type="EMBL" id="JAGIOF010000001">
    <property type="protein sequence ID" value="MBP2387332.1"/>
    <property type="molecule type" value="Genomic_DNA"/>
</dbReference>
<feature type="transmembrane region" description="Helical" evidence="9">
    <location>
        <begin position="342"/>
        <end position="358"/>
    </location>
</feature>
<feature type="transmembrane region" description="Helical" evidence="9">
    <location>
        <begin position="309"/>
        <end position="330"/>
    </location>
</feature>
<evidence type="ECO:0000256" key="3">
    <source>
        <dbReference type="ARBA" id="ARBA00022448"/>
    </source>
</evidence>
<feature type="transmembrane region" description="Helical" evidence="9">
    <location>
        <begin position="124"/>
        <end position="144"/>
    </location>
</feature>
<evidence type="ECO:0000256" key="9">
    <source>
        <dbReference type="SAM" id="Phobius"/>
    </source>
</evidence>
<feature type="region of interest" description="Disordered" evidence="8">
    <location>
        <begin position="1"/>
        <end position="27"/>
    </location>
</feature>
<evidence type="ECO:0000256" key="4">
    <source>
        <dbReference type="ARBA" id="ARBA00022475"/>
    </source>
</evidence>
<dbReference type="SUPFAM" id="SSF81345">
    <property type="entry name" value="ABC transporter involved in vitamin B12 uptake, BtuC"/>
    <property type="match status" value="1"/>
</dbReference>
<dbReference type="CDD" id="cd06550">
    <property type="entry name" value="TM_ABC_iron-siderophores_like"/>
    <property type="match status" value="1"/>
</dbReference>
<dbReference type="InterPro" id="IPR037294">
    <property type="entry name" value="ABC_BtuC-like"/>
</dbReference>
<dbReference type="PANTHER" id="PTHR30472:SF1">
    <property type="entry name" value="FE(3+) DICITRATE TRANSPORT SYSTEM PERMEASE PROTEIN FECC-RELATED"/>
    <property type="match status" value="1"/>
</dbReference>
<keyword evidence="4" id="KW-1003">Cell membrane</keyword>
<evidence type="ECO:0000256" key="5">
    <source>
        <dbReference type="ARBA" id="ARBA00022692"/>
    </source>
</evidence>
<dbReference type="Pfam" id="PF01032">
    <property type="entry name" value="FecCD"/>
    <property type="match status" value="1"/>
</dbReference>
<evidence type="ECO:0000256" key="1">
    <source>
        <dbReference type="ARBA" id="ARBA00004651"/>
    </source>
</evidence>
<reference evidence="10 11" key="1">
    <citation type="submission" date="2021-03" db="EMBL/GenBank/DDBJ databases">
        <title>Sequencing the genomes of 1000 actinobacteria strains.</title>
        <authorList>
            <person name="Klenk H.-P."/>
        </authorList>
    </citation>
    <scope>NUCLEOTIDE SEQUENCE [LARGE SCALE GENOMIC DNA]</scope>
    <source>
        <strain evidence="10 11">DSM 15797</strain>
    </source>
</reference>
<feature type="transmembrane region" description="Helical" evidence="9">
    <location>
        <begin position="230"/>
        <end position="249"/>
    </location>
</feature>
<name>A0ABS4XFT6_9MICC</name>
<dbReference type="PANTHER" id="PTHR30472">
    <property type="entry name" value="FERRIC ENTEROBACTIN TRANSPORT SYSTEM PERMEASE PROTEIN"/>
    <property type="match status" value="1"/>
</dbReference>
<keyword evidence="5 9" id="KW-0812">Transmembrane</keyword>
<accession>A0ABS4XFT6</accession>